<evidence type="ECO:0000313" key="2">
    <source>
        <dbReference type="Proteomes" id="UP000323454"/>
    </source>
</evidence>
<dbReference type="EMBL" id="VUOB01000073">
    <property type="protein sequence ID" value="KAA2252656.1"/>
    <property type="molecule type" value="Genomic_DNA"/>
</dbReference>
<sequence>MNIPTRPPGASTAATELVFAPVGIAHLTNTNVDLVRAAARGAQRLRVTTAAQLNGTPHIGTVVTVLTVFAFTAHVRDALDLPATVIFDALDNAPAEHIEIEGAVYTRTVGDLIDSGHLDPVLRVSGFQRLLAWASTKSGVRYEFRPYSVYQGLRPVRECLHAIASRLQEFAPIVAPTDGIVRIRPRCPQCRLMEKSAANLRITAGDGVVHLDSRCPEHRHYRESIDITGASGWYDANTPVRSIQKGYLLAAERDLHDACSVSVDGADWGGAWRAHVLAPALAALGVPVAEWPVSVFTPMILDRSAGKLSKTLYVRYGKNYTDLPEAFLNLDLLLDRHGEDALDAIWSEAQLWAREPRRLHRSYTVDYLARLLPTAAIPVQAAPLAATRAGATA</sequence>
<gene>
    <name evidence="1" type="ORF">F0L68_34605</name>
</gene>
<reference evidence="1 2" key="1">
    <citation type="submission" date="2019-09" db="EMBL/GenBank/DDBJ databases">
        <title>Goodfellowia gen. nov., a new genus of the Pseudonocardineae related to Actinoalloteichus, containing Goodfellowia coeruleoviolacea gen. nov., comb. nov. gen. nov., comb. nov.</title>
        <authorList>
            <person name="Labeda D."/>
        </authorList>
    </citation>
    <scope>NUCLEOTIDE SEQUENCE [LARGE SCALE GENOMIC DNA]</scope>
    <source>
        <strain evidence="1 2">AN110305</strain>
    </source>
</reference>
<dbReference type="SUPFAM" id="SSF52374">
    <property type="entry name" value="Nucleotidylyl transferase"/>
    <property type="match status" value="1"/>
</dbReference>
<protein>
    <submittedName>
        <fullName evidence="1">Uncharacterized protein</fullName>
    </submittedName>
</protein>
<dbReference type="AlphaFoldDB" id="A0A5B2WQ50"/>
<keyword evidence="2" id="KW-1185">Reference proteome</keyword>
<organism evidence="1 2">
    <name type="scientific">Solihabitans fulvus</name>
    <dbReference type="NCBI Taxonomy" id="1892852"/>
    <lineage>
        <taxon>Bacteria</taxon>
        <taxon>Bacillati</taxon>
        <taxon>Actinomycetota</taxon>
        <taxon>Actinomycetes</taxon>
        <taxon>Pseudonocardiales</taxon>
        <taxon>Pseudonocardiaceae</taxon>
        <taxon>Solihabitans</taxon>
    </lineage>
</organism>
<dbReference type="OrthoDB" id="3654540at2"/>
<name>A0A5B2WQ50_9PSEU</name>
<comment type="caution">
    <text evidence="1">The sequence shown here is derived from an EMBL/GenBank/DDBJ whole genome shotgun (WGS) entry which is preliminary data.</text>
</comment>
<dbReference type="Proteomes" id="UP000323454">
    <property type="component" value="Unassembled WGS sequence"/>
</dbReference>
<evidence type="ECO:0000313" key="1">
    <source>
        <dbReference type="EMBL" id="KAA2252656.1"/>
    </source>
</evidence>
<proteinExistence type="predicted"/>
<accession>A0A5B2WQ50</accession>
<reference evidence="1 2" key="2">
    <citation type="submission" date="2019-09" db="EMBL/GenBank/DDBJ databases">
        <authorList>
            <person name="Jin C."/>
        </authorList>
    </citation>
    <scope>NUCLEOTIDE SEQUENCE [LARGE SCALE GENOMIC DNA]</scope>
    <source>
        <strain evidence="1 2">AN110305</strain>
    </source>
</reference>